<dbReference type="Gene3D" id="1.10.4030.10">
    <property type="entry name" value="Porin chaperone SurA, peptide-binding domain"/>
    <property type="match status" value="1"/>
</dbReference>
<evidence type="ECO:0000256" key="4">
    <source>
        <dbReference type="ARBA" id="ARBA00023110"/>
    </source>
</evidence>
<keyword evidence="3" id="KW-0732">Signal</keyword>
<dbReference type="PROSITE" id="PS01096">
    <property type="entry name" value="PPIC_PPIASE_1"/>
    <property type="match status" value="1"/>
</dbReference>
<dbReference type="AlphaFoldDB" id="A0A371ISY5"/>
<dbReference type="Pfam" id="PF13616">
    <property type="entry name" value="Rotamase_3"/>
    <property type="match status" value="1"/>
</dbReference>
<dbReference type="Gene3D" id="3.10.50.40">
    <property type="match status" value="1"/>
</dbReference>
<keyword evidence="9" id="KW-1185">Reference proteome</keyword>
<dbReference type="RefSeq" id="WP_095404557.1">
    <property type="nucleotide sequence ID" value="NZ_NOJZ02000010.1"/>
</dbReference>
<evidence type="ECO:0000256" key="2">
    <source>
        <dbReference type="ARBA" id="ARBA00013194"/>
    </source>
</evidence>
<evidence type="ECO:0000256" key="1">
    <source>
        <dbReference type="ARBA" id="ARBA00000971"/>
    </source>
</evidence>
<evidence type="ECO:0000259" key="7">
    <source>
        <dbReference type="PROSITE" id="PS50198"/>
    </source>
</evidence>
<dbReference type="InterPro" id="IPR027304">
    <property type="entry name" value="Trigger_fact/SurA_dom_sf"/>
</dbReference>
<dbReference type="EC" id="5.2.1.8" evidence="2"/>
<evidence type="ECO:0000256" key="5">
    <source>
        <dbReference type="ARBA" id="ARBA00023235"/>
    </source>
</evidence>
<sequence length="334" mass="38029">MKRIGSLILAVILGISMVGCKSEKKDDTVMTVNSQKISLDNYKKIFALNKQSIEYMYGPTIWDQEIEPGKKYSDKFSEMVVNQIVSTEVLYEQAKKEKLLPTEEEVNKSLGELKKAINADEKYKKQLNDAGLDEKFLKEQQERDLACQKYKENFKKTAKVSDEEIKKYYEENKSSFYKDEVKASHILISTKDKDNKDLSEQKKKEAKEKAEGILKRAKNGEEFAELAKENSDDKASAEKGGDLGFFAKGKMVESFEKAAYALKVGEVSNIVESQFGYHIIKVTDKVAEQIPFKDVKDKIKETLLEQKYSESISKLVKDAKVDKNESALSKITVK</sequence>
<dbReference type="Proteomes" id="UP000243494">
    <property type="component" value="Unassembled WGS sequence"/>
</dbReference>
<dbReference type="PROSITE" id="PS51257">
    <property type="entry name" value="PROKAR_LIPOPROTEIN"/>
    <property type="match status" value="1"/>
</dbReference>
<accession>A0A371ISY5</accession>
<dbReference type="PANTHER" id="PTHR47245:SF1">
    <property type="entry name" value="FOLDASE PROTEIN PRSA"/>
    <property type="match status" value="1"/>
</dbReference>
<evidence type="ECO:0000313" key="8">
    <source>
        <dbReference type="EMBL" id="RDY23596.1"/>
    </source>
</evidence>
<gene>
    <name evidence="8" type="ORF">CHF27_007430</name>
</gene>
<dbReference type="InterPro" id="IPR046357">
    <property type="entry name" value="PPIase_dom_sf"/>
</dbReference>
<dbReference type="GO" id="GO:0003755">
    <property type="term" value="F:peptidyl-prolyl cis-trans isomerase activity"/>
    <property type="evidence" value="ECO:0007669"/>
    <property type="project" value="UniProtKB-KW"/>
</dbReference>
<dbReference type="PROSITE" id="PS50198">
    <property type="entry name" value="PPIC_PPIASE_2"/>
    <property type="match status" value="1"/>
</dbReference>
<keyword evidence="4 6" id="KW-0697">Rotamase</keyword>
<dbReference type="SUPFAM" id="SSF54534">
    <property type="entry name" value="FKBP-like"/>
    <property type="match status" value="1"/>
</dbReference>
<protein>
    <recommendedName>
        <fullName evidence="2">peptidylprolyl isomerase</fullName>
        <ecNumber evidence="2">5.2.1.8</ecNumber>
    </recommendedName>
</protein>
<dbReference type="InterPro" id="IPR050245">
    <property type="entry name" value="PrsA_foldase"/>
</dbReference>
<dbReference type="SUPFAM" id="SSF109998">
    <property type="entry name" value="Triger factor/SurA peptide-binding domain-like"/>
    <property type="match status" value="1"/>
</dbReference>
<name>A0A371ISY5_9FIRM</name>
<reference evidence="8 9" key="1">
    <citation type="journal article" date="2017" name="Genome Announc.">
        <title>Draft Genome Sequence of Romboutsia maritimum sp. nov. Strain CCRI-22766(T), Isolated from Coastal Estuarine Mud.</title>
        <authorList>
            <person name="Maheux A.F."/>
            <person name="Boudreau D.K."/>
            <person name="Berube E."/>
            <person name="Boissinot M."/>
            <person name="Raymond F."/>
            <person name="Brodeur S."/>
            <person name="Corbeil J."/>
            <person name="Brightwell G."/>
            <person name="Broda D."/>
            <person name="Omar R.F."/>
            <person name="Bergeron M.G."/>
        </authorList>
    </citation>
    <scope>NUCLEOTIDE SEQUENCE [LARGE SCALE GENOMIC DNA]</scope>
    <source>
        <strain evidence="8 9">CCRI-22766</strain>
    </source>
</reference>
<keyword evidence="5 6" id="KW-0413">Isomerase</keyword>
<dbReference type="EMBL" id="NOJZ02000010">
    <property type="protein sequence ID" value="RDY23596.1"/>
    <property type="molecule type" value="Genomic_DNA"/>
</dbReference>
<proteinExistence type="predicted"/>
<dbReference type="Pfam" id="PF13624">
    <property type="entry name" value="SurA_N_3"/>
    <property type="match status" value="1"/>
</dbReference>
<organism evidence="8 9">
    <name type="scientific">Romboutsia maritimum</name>
    <dbReference type="NCBI Taxonomy" id="2020948"/>
    <lineage>
        <taxon>Bacteria</taxon>
        <taxon>Bacillati</taxon>
        <taxon>Bacillota</taxon>
        <taxon>Clostridia</taxon>
        <taxon>Peptostreptococcales</taxon>
        <taxon>Peptostreptococcaceae</taxon>
        <taxon>Romboutsia</taxon>
    </lineage>
</organism>
<comment type="catalytic activity">
    <reaction evidence="1">
        <text>[protein]-peptidylproline (omega=180) = [protein]-peptidylproline (omega=0)</text>
        <dbReference type="Rhea" id="RHEA:16237"/>
        <dbReference type="Rhea" id="RHEA-COMP:10747"/>
        <dbReference type="Rhea" id="RHEA-COMP:10748"/>
        <dbReference type="ChEBI" id="CHEBI:83833"/>
        <dbReference type="ChEBI" id="CHEBI:83834"/>
        <dbReference type="EC" id="5.2.1.8"/>
    </reaction>
</comment>
<evidence type="ECO:0000256" key="6">
    <source>
        <dbReference type="PROSITE-ProRule" id="PRU00278"/>
    </source>
</evidence>
<comment type="caution">
    <text evidence="8">The sequence shown here is derived from an EMBL/GenBank/DDBJ whole genome shotgun (WGS) entry which is preliminary data.</text>
</comment>
<evidence type="ECO:0000313" key="9">
    <source>
        <dbReference type="Proteomes" id="UP000243494"/>
    </source>
</evidence>
<dbReference type="InterPro" id="IPR023058">
    <property type="entry name" value="PPIase_PpiC_CS"/>
</dbReference>
<evidence type="ECO:0000256" key="3">
    <source>
        <dbReference type="ARBA" id="ARBA00022729"/>
    </source>
</evidence>
<feature type="domain" description="PpiC" evidence="7">
    <location>
        <begin position="178"/>
        <end position="284"/>
    </location>
</feature>
<dbReference type="PANTHER" id="PTHR47245">
    <property type="entry name" value="PEPTIDYLPROLYL ISOMERASE"/>
    <property type="match status" value="1"/>
</dbReference>
<dbReference type="InterPro" id="IPR000297">
    <property type="entry name" value="PPIase_PpiC"/>
</dbReference>
<dbReference type="OrthoDB" id="14196at2"/>